<dbReference type="InterPro" id="IPR035986">
    <property type="entry name" value="PKD_dom_sf"/>
</dbReference>
<protein>
    <submittedName>
        <fullName evidence="6">Uncharacterized protein</fullName>
    </submittedName>
</protein>
<dbReference type="CDD" id="cd00146">
    <property type="entry name" value="PKD"/>
    <property type="match status" value="1"/>
</dbReference>
<feature type="domain" description="Ig-like" evidence="5">
    <location>
        <begin position="1320"/>
        <end position="1387"/>
    </location>
</feature>
<feature type="domain" description="Sortilin N-terminal" evidence="4">
    <location>
        <begin position="271"/>
        <end position="383"/>
    </location>
</feature>
<evidence type="ECO:0000256" key="1">
    <source>
        <dbReference type="ARBA" id="ARBA00022737"/>
    </source>
</evidence>
<gene>
    <name evidence="6" type="ORF">C1634_017820</name>
</gene>
<dbReference type="Gene3D" id="2.130.10.10">
    <property type="entry name" value="YVTN repeat-like/Quinoprotein amine dehydrogenase"/>
    <property type="match status" value="3"/>
</dbReference>
<dbReference type="Pfam" id="PF15902">
    <property type="entry name" value="Sortilin-Vps10"/>
    <property type="match status" value="1"/>
</dbReference>
<dbReference type="Gene3D" id="2.60.40.10">
    <property type="entry name" value="Immunoglobulins"/>
    <property type="match status" value="1"/>
</dbReference>
<dbReference type="InterPro" id="IPR031778">
    <property type="entry name" value="Sortilin_N"/>
</dbReference>
<evidence type="ECO:0000259" key="5">
    <source>
        <dbReference type="Pfam" id="PF19081"/>
    </source>
</evidence>
<organism evidence="6 7">
    <name type="scientific">Chryseobacterium viscerum</name>
    <dbReference type="NCBI Taxonomy" id="1037377"/>
    <lineage>
        <taxon>Bacteria</taxon>
        <taxon>Pseudomonadati</taxon>
        <taxon>Bacteroidota</taxon>
        <taxon>Flavobacteriia</taxon>
        <taxon>Flavobacteriales</taxon>
        <taxon>Weeksellaceae</taxon>
        <taxon>Chryseobacterium group</taxon>
        <taxon>Chryseobacterium</taxon>
    </lineage>
</organism>
<evidence type="ECO:0000313" key="7">
    <source>
        <dbReference type="Proteomes" id="UP000236413"/>
    </source>
</evidence>
<sequence>MKRIIYFLLLFLLAAHCYGQNKSMSIKDFINFSDLPVQTSDTPNWAKQFYNNPDHINIFKLQDNMDVWIKKQEKEKEQEKERKEKYREEENELEESISEIPIVRFALYFLRSVPSEFINSEGFLSLPSKEAYIKHINQSNSTSKTTTNIIWSQVSSDETVNSSGTNIPYQANVYNIGIAPSDPLIRIASLEVGALFKTIDGGENWTFLDDARGPIAFHPTNPNTFVIGSSPMKQTTDGGITWTIKPVISNSNEIVWSADGNTILSATTNGVYVSNDSGATFSQKLSGKTFHDVTFAPNSNTIAYAITNTGDFYKSTDAGISWILKPTTYSLTTTKSGYLLGTTADNPNLVAIAFLSDTNVELIKSTDSGENFAPLSVYATGFSQGFYDFVFGISPSNQNIFFLGVTTFFKSIDGGLNFTTIGGYSGSFPIHPDIQDLRFVGDSEVVLATDGGVSVSSDNFTSLTNWKSTNKGILSRAYWGFDVGFNTDQMGGGQYHNGNHIYNPNWSNRKAIALGGGESPVGKTIFSRPNSIYYSDIYSGFYQADINYNTSVPKTYEFVMSNTDYLYGARISDTTSNVVNSNIIYVGKDNSIMISDNNGISQKVLYTFGSIVWNIKTTRSDANVMYVLTQSSGLWKTTDGGITWNLRSLSLNGADFTSNGRNLYLDISQTNANELFLAYSSNAAFSPNTSRRVFRSIDGGTTWIDLDSNTLSQFQVKDMIHQYGTNGGIYICGSNSMGTSKCYYRNNNMADWSDFSNGLMTKTAVDRIYIRPSYFQEKLRIAGYRGIQEASFYEVYNTPIAQPTTNVKEVCINQRVKLADYSILKTAGATWNWSFTKAPIYLNGTSASSQNPEVKFLSPGSVDVTLTVTDIYNKSNTKTITNFLNVNYDSSSCLMLNSDGNVSANCVNNIPQSSNFTPGNQVLVTNFGNAAAGEFLVNINVSTNCYSTLAKLTAIVNLAANKITVLSYSHFGNASIMVTGDNTNTVTSVSNSYATISFILTGNNLYLKHISNACGSGATIRLQASCWKPYVKADGGDSDEIQKCTNTIPQSASVNNNTSITATNFNGATSGIYYVNLNAYTACGTSVNNLKAIINLDNNTINVLTYKHFGDTNTSTVTGNETNSVTSTLTTNAQVTYYLNNHILYIQKNSDTCGGSGIFRLNASCWAPLDKDNNTIDDTEQPTTCNNPISTSQITDSNNYLIKDFTTLASTQNNVFVNLTINTNCSSATAKVYLNIDLIHNIIQVINYQHFGASAPSNVTNNNSANVYSESSNIAQLKFILINKALYIKRLQTDCAGSYYEVVNSCYSTTDPDCGVVPPTGSIAQNVCQDSTLDDLTAIGNGITWYDAPSGGTLLDLSTPLIEGTTYYAAQTINNCDSSSRLPITVSLIACGAIGINIAQPTSMLDVNGSMSRKVNAINTATTLNSTHSIVLSNSASSITITLPSAQGIKGRTYIIKSIGTGNTVIMPSNSEKIDLGNSVTLTPSNMITIVSDGAGWQILKKI</sequence>
<comment type="caution">
    <text evidence="6">The sequence shown here is derived from an EMBL/GenBank/DDBJ whole genome shotgun (WGS) entry which is preliminary data.</text>
</comment>
<evidence type="ECO:0000256" key="3">
    <source>
        <dbReference type="SAM" id="SignalP"/>
    </source>
</evidence>
<evidence type="ECO:0000256" key="2">
    <source>
        <dbReference type="SAM" id="Coils"/>
    </source>
</evidence>
<name>A0A316WFJ5_9FLAO</name>
<dbReference type="SUPFAM" id="SSF49299">
    <property type="entry name" value="PKD domain"/>
    <property type="match status" value="1"/>
</dbReference>
<feature type="chain" id="PRO_5016315085" evidence="3">
    <location>
        <begin position="20"/>
        <end position="1503"/>
    </location>
</feature>
<keyword evidence="1" id="KW-0677">Repeat</keyword>
<dbReference type="PANTHER" id="PTHR43739:SF5">
    <property type="entry name" value="EXO-ALPHA-SIALIDASE"/>
    <property type="match status" value="1"/>
</dbReference>
<dbReference type="Proteomes" id="UP000236413">
    <property type="component" value="Unassembled WGS sequence"/>
</dbReference>
<dbReference type="InterPro" id="IPR044023">
    <property type="entry name" value="Ig_7"/>
</dbReference>
<keyword evidence="2" id="KW-0175">Coiled coil</keyword>
<dbReference type="GO" id="GO:0010411">
    <property type="term" value="P:xyloglucan metabolic process"/>
    <property type="evidence" value="ECO:0007669"/>
    <property type="project" value="TreeGrafter"/>
</dbReference>
<dbReference type="InterPro" id="IPR013783">
    <property type="entry name" value="Ig-like_fold"/>
</dbReference>
<evidence type="ECO:0000259" key="4">
    <source>
        <dbReference type="Pfam" id="PF15902"/>
    </source>
</evidence>
<dbReference type="Pfam" id="PF19081">
    <property type="entry name" value="Ig_7"/>
    <property type="match status" value="1"/>
</dbReference>
<dbReference type="SUPFAM" id="SSF110296">
    <property type="entry name" value="Oligoxyloglucan reducing end-specific cellobiohydrolase"/>
    <property type="match status" value="2"/>
</dbReference>
<dbReference type="InterPro" id="IPR052025">
    <property type="entry name" value="Xyloglucanase_GH74"/>
</dbReference>
<keyword evidence="3" id="KW-0732">Signal</keyword>
<proteinExistence type="predicted"/>
<evidence type="ECO:0000313" key="6">
    <source>
        <dbReference type="EMBL" id="PWN59879.1"/>
    </source>
</evidence>
<dbReference type="PANTHER" id="PTHR43739">
    <property type="entry name" value="XYLOGLUCANASE (EUROFUNG)"/>
    <property type="match status" value="1"/>
</dbReference>
<accession>A0A316WFJ5</accession>
<dbReference type="EMBL" id="PPEG02000007">
    <property type="protein sequence ID" value="PWN59879.1"/>
    <property type="molecule type" value="Genomic_DNA"/>
</dbReference>
<feature type="coiled-coil region" evidence="2">
    <location>
        <begin position="69"/>
        <end position="99"/>
    </location>
</feature>
<reference evidence="6 7" key="1">
    <citation type="submission" date="2018-04" db="EMBL/GenBank/DDBJ databases">
        <title>Chryseobacterium oncorhynchi 701B-08T from rainbow trout, and Chryseobacterium viscerum 687B-08T from diseased fish.</title>
        <authorList>
            <person name="Jeong J.-J."/>
            <person name="Lee Y.J."/>
            <person name="Pathiraja D."/>
            <person name="Park B."/>
            <person name="Choi I.-G."/>
            <person name="Kim K.D."/>
        </authorList>
    </citation>
    <scope>NUCLEOTIDE SEQUENCE [LARGE SCALE GENOMIC DNA]</scope>
    <source>
        <strain evidence="6 7">687B-08</strain>
    </source>
</reference>
<dbReference type="InterPro" id="IPR015943">
    <property type="entry name" value="WD40/YVTN_repeat-like_dom_sf"/>
</dbReference>
<feature type="signal peptide" evidence="3">
    <location>
        <begin position="1"/>
        <end position="19"/>
    </location>
</feature>